<feature type="compositionally biased region" description="Basic and acidic residues" evidence="1">
    <location>
        <begin position="43"/>
        <end position="55"/>
    </location>
</feature>
<dbReference type="OrthoDB" id="8187619at2"/>
<evidence type="ECO:0000256" key="1">
    <source>
        <dbReference type="SAM" id="MobiDB-lite"/>
    </source>
</evidence>
<dbReference type="Pfam" id="PF18906">
    <property type="entry name" value="Phage_tube_2"/>
    <property type="match status" value="1"/>
</dbReference>
<evidence type="ECO:0008006" key="4">
    <source>
        <dbReference type="Google" id="ProtNLM"/>
    </source>
</evidence>
<sequence>MPYQTGRNIEVAYKLETNYGELPGASGAKVFRPNSGGITLSKEPIRSNENRRDGMTTRGRHGSRTVSGNYAADISLGSYDDLIEAVLRGTFEPELTITEATAGLTSITTTGNTIVAAAGSWITAGLRVGDVFRLEDHATAANNNRNLRITGLTASTITVPDDLTINAVADTGFTIVRPKKVIQGMVPRSFAIEEREIDIDGSEIFTGNRVGQLQIQLQPNGMVILTFSFVGQDGQVMTGASSPYFTTPSETVSEGMTAVEAIIRLGDQDVLDISSLDLTLNLNAAGVPVVGSNVTPDVFTNLMNIDGTITALKGDVARVEQFIEEEVLSLHLLFTENEGEPKDFCSFYLGNFTLASATKSELGSDGARTQSFGLLVGKDQRGGAHDPTMIKFQTSAA</sequence>
<gene>
    <name evidence="2" type="ORF">DEM27_00160</name>
</gene>
<keyword evidence="3" id="KW-1185">Reference proteome</keyword>
<protein>
    <recommendedName>
        <fullName evidence="4">Major tail protein</fullName>
    </recommendedName>
</protein>
<dbReference type="RefSeq" id="WP_109456178.1">
    <property type="nucleotide sequence ID" value="NZ_QFBC01000001.1"/>
</dbReference>
<name>A0A2U2DWR8_9HYPH</name>
<organism evidence="2 3">
    <name type="scientific">Metarhizobium album</name>
    <dbReference type="NCBI Taxonomy" id="2182425"/>
    <lineage>
        <taxon>Bacteria</taxon>
        <taxon>Pseudomonadati</taxon>
        <taxon>Pseudomonadota</taxon>
        <taxon>Alphaproteobacteria</taxon>
        <taxon>Hyphomicrobiales</taxon>
        <taxon>Rhizobiaceae</taxon>
        <taxon>Metarhizobium</taxon>
    </lineage>
</organism>
<evidence type="ECO:0000313" key="2">
    <source>
        <dbReference type="EMBL" id="PWE57662.1"/>
    </source>
</evidence>
<accession>A0A2U2DWR8</accession>
<comment type="caution">
    <text evidence="2">The sequence shown here is derived from an EMBL/GenBank/DDBJ whole genome shotgun (WGS) entry which is preliminary data.</text>
</comment>
<dbReference type="InterPro" id="IPR044000">
    <property type="entry name" value="Phage_tube_2"/>
</dbReference>
<dbReference type="EMBL" id="QFBC01000001">
    <property type="protein sequence ID" value="PWE57662.1"/>
    <property type="molecule type" value="Genomic_DNA"/>
</dbReference>
<dbReference type="AlphaFoldDB" id="A0A2U2DWR8"/>
<evidence type="ECO:0000313" key="3">
    <source>
        <dbReference type="Proteomes" id="UP000245252"/>
    </source>
</evidence>
<proteinExistence type="predicted"/>
<dbReference type="Proteomes" id="UP000245252">
    <property type="component" value="Unassembled WGS sequence"/>
</dbReference>
<feature type="region of interest" description="Disordered" evidence="1">
    <location>
        <begin position="33"/>
        <end position="66"/>
    </location>
</feature>
<reference evidence="2 3" key="1">
    <citation type="submission" date="2018-05" db="EMBL/GenBank/DDBJ databases">
        <title>The draft genome of strain NS-104.</title>
        <authorList>
            <person name="Hang P."/>
            <person name="Jiang J."/>
        </authorList>
    </citation>
    <scope>NUCLEOTIDE SEQUENCE [LARGE SCALE GENOMIC DNA]</scope>
    <source>
        <strain evidence="2 3">NS-104</strain>
    </source>
</reference>